<evidence type="ECO:0000313" key="4">
    <source>
        <dbReference type="Proteomes" id="UP001163046"/>
    </source>
</evidence>
<feature type="domain" description="F5/8 type C" evidence="2">
    <location>
        <begin position="58"/>
        <end position="208"/>
    </location>
</feature>
<organism evidence="3 4">
    <name type="scientific">Desmophyllum pertusum</name>
    <dbReference type="NCBI Taxonomy" id="174260"/>
    <lineage>
        <taxon>Eukaryota</taxon>
        <taxon>Metazoa</taxon>
        <taxon>Cnidaria</taxon>
        <taxon>Anthozoa</taxon>
        <taxon>Hexacorallia</taxon>
        <taxon>Scleractinia</taxon>
        <taxon>Caryophylliina</taxon>
        <taxon>Caryophylliidae</taxon>
        <taxon>Desmophyllum</taxon>
    </lineage>
</organism>
<dbReference type="SMART" id="SM00231">
    <property type="entry name" value="FA58C"/>
    <property type="match status" value="1"/>
</dbReference>
<evidence type="ECO:0000256" key="1">
    <source>
        <dbReference type="ARBA" id="ARBA00023157"/>
    </source>
</evidence>
<keyword evidence="4" id="KW-1185">Reference proteome</keyword>
<dbReference type="Proteomes" id="UP001163046">
    <property type="component" value="Unassembled WGS sequence"/>
</dbReference>
<protein>
    <submittedName>
        <fullName evidence="3">Negative regulation of cell growth</fullName>
    </submittedName>
</protein>
<dbReference type="InterPro" id="IPR008979">
    <property type="entry name" value="Galactose-bd-like_sf"/>
</dbReference>
<dbReference type="InterPro" id="IPR000421">
    <property type="entry name" value="FA58C"/>
</dbReference>
<dbReference type="Pfam" id="PF00754">
    <property type="entry name" value="F5_F8_type_C"/>
    <property type="match status" value="1"/>
</dbReference>
<evidence type="ECO:0000259" key="2">
    <source>
        <dbReference type="PROSITE" id="PS50022"/>
    </source>
</evidence>
<comment type="caution">
    <text evidence="3">The sequence shown here is derived from an EMBL/GenBank/DDBJ whole genome shotgun (WGS) entry which is preliminary data.</text>
</comment>
<gene>
    <name evidence="3" type="primary">DCBLD2</name>
    <name evidence="3" type="ORF">OS493_033372</name>
</gene>
<dbReference type="PANTHER" id="PTHR24543:SF325">
    <property type="entry name" value="F5_8 TYPE C DOMAIN-CONTAINING PROTEIN"/>
    <property type="match status" value="1"/>
</dbReference>
<dbReference type="SUPFAM" id="SSF49785">
    <property type="entry name" value="Galactose-binding domain-like"/>
    <property type="match status" value="1"/>
</dbReference>
<evidence type="ECO:0000313" key="3">
    <source>
        <dbReference type="EMBL" id="KAJ7370292.1"/>
    </source>
</evidence>
<dbReference type="OrthoDB" id="6018330at2759"/>
<dbReference type="Gene3D" id="2.60.120.260">
    <property type="entry name" value="Galactose-binding domain-like"/>
    <property type="match status" value="1"/>
</dbReference>
<name>A0A9W9YVL6_9CNID</name>
<proteinExistence type="predicted"/>
<keyword evidence="1" id="KW-1015">Disulfide bond</keyword>
<dbReference type="EMBL" id="MU826869">
    <property type="protein sequence ID" value="KAJ7370292.1"/>
    <property type="molecule type" value="Genomic_DNA"/>
</dbReference>
<accession>A0A9W9YVL6</accession>
<dbReference type="CDD" id="cd00057">
    <property type="entry name" value="FA58C"/>
    <property type="match status" value="1"/>
</dbReference>
<dbReference type="PANTHER" id="PTHR24543">
    <property type="entry name" value="MULTICOPPER OXIDASE-RELATED"/>
    <property type="match status" value="1"/>
</dbReference>
<reference evidence="3" key="1">
    <citation type="submission" date="2023-01" db="EMBL/GenBank/DDBJ databases">
        <title>Genome assembly of the deep-sea coral Lophelia pertusa.</title>
        <authorList>
            <person name="Herrera S."/>
            <person name="Cordes E."/>
        </authorList>
    </citation>
    <scope>NUCLEOTIDE SEQUENCE</scope>
    <source>
        <strain evidence="3">USNM1676648</strain>
        <tissue evidence="3">Polyp</tissue>
    </source>
</reference>
<dbReference type="AlphaFoldDB" id="A0A9W9YVL6"/>
<dbReference type="PROSITE" id="PS50022">
    <property type="entry name" value="FA58C_3"/>
    <property type="match status" value="1"/>
</dbReference>
<dbReference type="FunFam" id="2.60.120.260:FF:000002">
    <property type="entry name" value="Coagulation factor VIII"/>
    <property type="match status" value="1"/>
</dbReference>
<dbReference type="PROSITE" id="PS01286">
    <property type="entry name" value="FA58C_2"/>
    <property type="match status" value="1"/>
</dbReference>
<sequence length="210" mass="24117">MNEVFARITHTCKQGQKDHSLQRNFQINRVPKPMILQNDRCMVRLRPLPNLLIGLLCCLSWTFGDDDDNGCFEPLGIQSGEFNDGEIAASSMLKNFSSTDAWCPPKIDENQYLQVDLSRKTEVTKLATQGQIGTKDRHVKTYALLYSDDGKKWEQYGPKGKEKIFEANKDSFTVNHNTLEKPLQTRYIRINPRTWENAICLRLEVFGCDV</sequence>